<feature type="compositionally biased region" description="Basic and acidic residues" evidence="1">
    <location>
        <begin position="372"/>
        <end position="388"/>
    </location>
</feature>
<feature type="transmembrane region" description="Helical" evidence="2">
    <location>
        <begin position="104"/>
        <end position="130"/>
    </location>
</feature>
<dbReference type="AlphaFoldDB" id="A0A8K0UI29"/>
<keyword evidence="2" id="KW-0472">Membrane</keyword>
<feature type="compositionally biased region" description="Polar residues" evidence="1">
    <location>
        <begin position="310"/>
        <end position="358"/>
    </location>
</feature>
<feature type="transmembrane region" description="Helical" evidence="2">
    <location>
        <begin position="217"/>
        <end position="240"/>
    </location>
</feature>
<feature type="compositionally biased region" description="Polar residues" evidence="1">
    <location>
        <begin position="389"/>
        <end position="401"/>
    </location>
</feature>
<organism evidence="3 4">
    <name type="scientific">Cristinia sonorae</name>
    <dbReference type="NCBI Taxonomy" id="1940300"/>
    <lineage>
        <taxon>Eukaryota</taxon>
        <taxon>Fungi</taxon>
        <taxon>Dikarya</taxon>
        <taxon>Basidiomycota</taxon>
        <taxon>Agaricomycotina</taxon>
        <taxon>Agaricomycetes</taxon>
        <taxon>Agaricomycetidae</taxon>
        <taxon>Agaricales</taxon>
        <taxon>Pleurotineae</taxon>
        <taxon>Stephanosporaceae</taxon>
        <taxon>Cristinia</taxon>
    </lineage>
</organism>
<proteinExistence type="predicted"/>
<reference evidence="3" key="1">
    <citation type="journal article" date="2021" name="New Phytol.">
        <title>Evolutionary innovations through gain and loss of genes in the ectomycorrhizal Boletales.</title>
        <authorList>
            <person name="Wu G."/>
            <person name="Miyauchi S."/>
            <person name="Morin E."/>
            <person name="Kuo A."/>
            <person name="Drula E."/>
            <person name="Varga T."/>
            <person name="Kohler A."/>
            <person name="Feng B."/>
            <person name="Cao Y."/>
            <person name="Lipzen A."/>
            <person name="Daum C."/>
            <person name="Hundley H."/>
            <person name="Pangilinan J."/>
            <person name="Johnson J."/>
            <person name="Barry K."/>
            <person name="LaButti K."/>
            <person name="Ng V."/>
            <person name="Ahrendt S."/>
            <person name="Min B."/>
            <person name="Choi I.G."/>
            <person name="Park H."/>
            <person name="Plett J.M."/>
            <person name="Magnuson J."/>
            <person name="Spatafora J.W."/>
            <person name="Nagy L.G."/>
            <person name="Henrissat B."/>
            <person name="Grigoriev I.V."/>
            <person name="Yang Z.L."/>
            <person name="Xu J."/>
            <person name="Martin F.M."/>
        </authorList>
    </citation>
    <scope>NUCLEOTIDE SEQUENCE</scope>
    <source>
        <strain evidence="3">KKN 215</strain>
    </source>
</reference>
<keyword evidence="2" id="KW-1133">Transmembrane helix</keyword>
<gene>
    <name evidence="3" type="ORF">BXZ70DRAFT_473581</name>
</gene>
<accession>A0A8K0UI29</accession>
<sequence length="401" mass="44937">MSDDPCLNPIEANPDIDGIGIRVSLYIQATLTLLIYAISPDNTTFDSWWSTLVTALSLQLAALASWKTITLYHAILVSWLSFPALIMSFSFFGMYYVEGDAPIALLLLTYVHTCIFLAFTIWVWAVVPTFTCPDMVHLVLVGQHVRVNGWIRYIVLFLLGLWALGVAVASVLGFLFFLARQPLIQKLSSRVRDFEAVYVIPPKDPEKVKRTTRNERVLGGAFTAFAFQVFASVMAELMISSHQILADDDNPWGFGQIVAMILLITPVFTVIRVIRDDYMGKQKKPYDQRPLASMWRHIQAWRKGVKIDNETSSSPGDQKSLSTSYELVSNTGHSREPSISSNPSFEETRSLRPTNSSDHGIELSRRSSRRSATLDEPHKIEDNVDKAHSPSSSSADHNPLQ</sequence>
<name>A0A8K0UI29_9AGAR</name>
<evidence type="ECO:0000256" key="2">
    <source>
        <dbReference type="SAM" id="Phobius"/>
    </source>
</evidence>
<evidence type="ECO:0000256" key="1">
    <source>
        <dbReference type="SAM" id="MobiDB-lite"/>
    </source>
</evidence>
<feature type="region of interest" description="Disordered" evidence="1">
    <location>
        <begin position="306"/>
        <end position="401"/>
    </location>
</feature>
<dbReference type="Proteomes" id="UP000813824">
    <property type="component" value="Unassembled WGS sequence"/>
</dbReference>
<dbReference type="OrthoDB" id="5427664at2759"/>
<comment type="caution">
    <text evidence="3">The sequence shown here is derived from an EMBL/GenBank/DDBJ whole genome shotgun (WGS) entry which is preliminary data.</text>
</comment>
<keyword evidence="4" id="KW-1185">Reference proteome</keyword>
<feature type="transmembrane region" description="Helical" evidence="2">
    <location>
        <begin position="19"/>
        <end position="36"/>
    </location>
</feature>
<evidence type="ECO:0000313" key="3">
    <source>
        <dbReference type="EMBL" id="KAH8091647.1"/>
    </source>
</evidence>
<dbReference type="InterPro" id="IPR053018">
    <property type="entry name" value="Elsinochrome_Biosynth-Asso"/>
</dbReference>
<feature type="transmembrane region" description="Helical" evidence="2">
    <location>
        <begin position="72"/>
        <end position="97"/>
    </location>
</feature>
<evidence type="ECO:0000313" key="4">
    <source>
        <dbReference type="Proteomes" id="UP000813824"/>
    </source>
</evidence>
<feature type="transmembrane region" description="Helical" evidence="2">
    <location>
        <begin position="150"/>
        <end position="179"/>
    </location>
</feature>
<feature type="transmembrane region" description="Helical" evidence="2">
    <location>
        <begin position="252"/>
        <end position="274"/>
    </location>
</feature>
<feature type="transmembrane region" description="Helical" evidence="2">
    <location>
        <begin position="48"/>
        <end position="66"/>
    </location>
</feature>
<dbReference type="PANTHER" id="PTHR37577:SF1">
    <property type="entry name" value="INTEGRAL MEMBRANE PROTEIN"/>
    <property type="match status" value="1"/>
</dbReference>
<keyword evidence="2" id="KW-0812">Transmembrane</keyword>
<dbReference type="PANTHER" id="PTHR37577">
    <property type="entry name" value="INTEGRAL MEMBRANE PROTEIN"/>
    <property type="match status" value="1"/>
</dbReference>
<dbReference type="EMBL" id="JAEVFJ010000035">
    <property type="protein sequence ID" value="KAH8091647.1"/>
    <property type="molecule type" value="Genomic_DNA"/>
</dbReference>
<protein>
    <submittedName>
        <fullName evidence="3">Uncharacterized protein</fullName>
    </submittedName>
</protein>